<dbReference type="InterPro" id="IPR036866">
    <property type="entry name" value="RibonucZ/Hydroxyglut_hydro"/>
</dbReference>
<keyword evidence="4" id="KW-0540">Nuclease</keyword>
<evidence type="ECO:0000256" key="1">
    <source>
        <dbReference type="ARBA" id="ARBA00001947"/>
    </source>
</evidence>
<dbReference type="SUPFAM" id="SSF56281">
    <property type="entry name" value="Metallo-hydrolase/oxidoreductase"/>
    <property type="match status" value="1"/>
</dbReference>
<evidence type="ECO:0000256" key="3">
    <source>
        <dbReference type="ARBA" id="ARBA00022694"/>
    </source>
</evidence>
<dbReference type="PANTHER" id="PTHR46018">
    <property type="entry name" value="ZINC PHOSPHODIESTERASE ELAC PROTEIN 1"/>
    <property type="match status" value="1"/>
</dbReference>
<dbReference type="EMBL" id="JATAAI010000005">
    <property type="protein sequence ID" value="KAK1745980.1"/>
    <property type="molecule type" value="Genomic_DNA"/>
</dbReference>
<reference evidence="11" key="1">
    <citation type="submission" date="2023-06" db="EMBL/GenBank/DDBJ databases">
        <title>Survivors Of The Sea: Transcriptome response of Skeletonema marinoi to long-term dormancy.</title>
        <authorList>
            <person name="Pinder M.I.M."/>
            <person name="Kourtchenko O."/>
            <person name="Robertson E.K."/>
            <person name="Larsson T."/>
            <person name="Maumus F."/>
            <person name="Osuna-Cruz C.M."/>
            <person name="Vancaester E."/>
            <person name="Stenow R."/>
            <person name="Vandepoele K."/>
            <person name="Ploug H."/>
            <person name="Bruchert V."/>
            <person name="Godhe A."/>
            <person name="Topel M."/>
        </authorList>
    </citation>
    <scope>NUCLEOTIDE SEQUENCE</scope>
    <source>
        <strain evidence="11">R05AC</strain>
    </source>
</reference>
<organism evidence="11 12">
    <name type="scientific">Skeletonema marinoi</name>
    <dbReference type="NCBI Taxonomy" id="267567"/>
    <lineage>
        <taxon>Eukaryota</taxon>
        <taxon>Sar</taxon>
        <taxon>Stramenopiles</taxon>
        <taxon>Ochrophyta</taxon>
        <taxon>Bacillariophyta</taxon>
        <taxon>Coscinodiscophyceae</taxon>
        <taxon>Thalassiosirophycidae</taxon>
        <taxon>Thalassiosirales</taxon>
        <taxon>Skeletonemataceae</taxon>
        <taxon>Skeletonema</taxon>
        <taxon>Skeletonema marinoi-dohrnii complex</taxon>
    </lineage>
</organism>
<keyword evidence="12" id="KW-1185">Reference proteome</keyword>
<name>A0AAD9DHF2_9STRA</name>
<feature type="compositionally biased region" description="Polar residues" evidence="9">
    <location>
        <begin position="145"/>
        <end position="157"/>
    </location>
</feature>
<gene>
    <name evidence="11" type="ORF">QTG54_003904</name>
</gene>
<evidence type="ECO:0000259" key="10">
    <source>
        <dbReference type="Pfam" id="PF00753"/>
    </source>
</evidence>
<evidence type="ECO:0000256" key="7">
    <source>
        <dbReference type="ARBA" id="ARBA00022801"/>
    </source>
</evidence>
<comment type="subunit">
    <text evidence="2">Homodimer.</text>
</comment>
<dbReference type="GO" id="GO:0042781">
    <property type="term" value="F:3'-tRNA processing endoribonuclease activity"/>
    <property type="evidence" value="ECO:0007669"/>
    <property type="project" value="UniProtKB-EC"/>
</dbReference>
<evidence type="ECO:0000256" key="2">
    <source>
        <dbReference type="ARBA" id="ARBA00011738"/>
    </source>
</evidence>
<feature type="region of interest" description="Disordered" evidence="9">
    <location>
        <begin position="145"/>
        <end position="207"/>
    </location>
</feature>
<feature type="compositionally biased region" description="Polar residues" evidence="9">
    <location>
        <begin position="1"/>
        <end position="13"/>
    </location>
</feature>
<keyword evidence="5" id="KW-0479">Metal-binding</keyword>
<dbReference type="GO" id="GO:0046872">
    <property type="term" value="F:metal ion binding"/>
    <property type="evidence" value="ECO:0007669"/>
    <property type="project" value="UniProtKB-KW"/>
</dbReference>
<evidence type="ECO:0000313" key="11">
    <source>
        <dbReference type="EMBL" id="KAK1745980.1"/>
    </source>
</evidence>
<dbReference type="InterPro" id="IPR001279">
    <property type="entry name" value="Metallo-B-lactamas"/>
</dbReference>
<feature type="region of interest" description="Disordered" evidence="9">
    <location>
        <begin position="1"/>
        <end position="24"/>
    </location>
</feature>
<comment type="cofactor">
    <cofactor evidence="1">
        <name>Zn(2+)</name>
        <dbReference type="ChEBI" id="CHEBI:29105"/>
    </cofactor>
</comment>
<keyword evidence="8" id="KW-0862">Zinc</keyword>
<sequence>MPDSTTCSGGSSPNRKRHHKRRREGRRNSFLRCALFCAYIFSPAQNEMSISSLISSPITVSDAFTQPLPTTQCRLHRQKNNILQVATEPNIDTDTLQKSTLEKMTVKELKSYMTDNNILIPRGEASNLKLKKNIVDFIWSRLNNNDESSTTPITSSPKEAAPTTSDDAATPKTNNRTKRPIGTRMPPLPESSPTSNNDNNNDSTYKLTPKDRIVLEVLDRYPPLHEAIVDACSIDSVLSEGITADNIEHCELNSLTYNVPPGIGENDMRHQYHPMLANATQTDMDVVFVGTASCSPGVTRGVSCTAIRLNWRNNREFDQVMNGGQRNKHDPQDQQRASTGGTWLFDAGESTQLSVQRTSSIKPGKISKIFITHCHGDHSFGLPGLLCLMGTDRDRDAPPVEIYGPEGLRMWLRVAIRYSVSRVVPPYRVHELMDVPMAPEWEEGHRRNGRFYYQLKSEGRKGMKWGTKGLAGEDSSSWISRAPMVNMEPNKDFGEIHGGQDIYPVYDHPKSTDGAPVWEVLDDGGVSVFAAPMSHGVPCLGYVVQEDDRPGRLMPENVMPVIERNRKELVESGVRNPMKLMALVKNLPVGGSYTFPDGTVLNQEDVVEPPGKGRKVVICGDTADCRALEGLAQDCDVLIHEATNTFLPGVDKEGTLRLVTRDAKIHGHSTPFMAGDFAKRVRAKRLVLNHFSARYKGDQSIESLTIMTRMERQAMKACELPENAVACAWDFMVLPVPRN</sequence>
<feature type="compositionally biased region" description="Low complexity" evidence="9">
    <location>
        <begin position="194"/>
        <end position="204"/>
    </location>
</feature>
<dbReference type="GO" id="GO:0005634">
    <property type="term" value="C:nucleus"/>
    <property type="evidence" value="ECO:0007669"/>
    <property type="project" value="TreeGrafter"/>
</dbReference>
<evidence type="ECO:0000256" key="9">
    <source>
        <dbReference type="SAM" id="MobiDB-lite"/>
    </source>
</evidence>
<dbReference type="AlphaFoldDB" id="A0AAD9DHF2"/>
<dbReference type="PANTHER" id="PTHR46018:SF2">
    <property type="entry name" value="ZINC PHOSPHODIESTERASE ELAC PROTEIN 1"/>
    <property type="match status" value="1"/>
</dbReference>
<evidence type="ECO:0000256" key="4">
    <source>
        <dbReference type="ARBA" id="ARBA00022722"/>
    </source>
</evidence>
<feature type="domain" description="Metallo-beta-lactamase" evidence="10">
    <location>
        <begin position="339"/>
        <end position="385"/>
    </location>
</feature>
<protein>
    <submittedName>
        <fullName evidence="11">Zinc phosphodiesterase ELAC protein</fullName>
        <ecNumber evidence="11">3.1.26.11</ecNumber>
    </submittedName>
</protein>
<feature type="compositionally biased region" description="Low complexity" evidence="9">
    <location>
        <begin position="160"/>
        <end position="173"/>
    </location>
</feature>
<dbReference type="HAMAP" id="MF_01818">
    <property type="entry name" value="RNase_Z_BN"/>
    <property type="match status" value="1"/>
</dbReference>
<evidence type="ECO:0000256" key="6">
    <source>
        <dbReference type="ARBA" id="ARBA00022759"/>
    </source>
</evidence>
<feature type="compositionally biased region" description="Basic residues" evidence="9">
    <location>
        <begin position="14"/>
        <end position="24"/>
    </location>
</feature>
<keyword evidence="6" id="KW-0255">Endonuclease</keyword>
<dbReference type="CDD" id="cd07717">
    <property type="entry name" value="RNaseZ_ZiPD-like_MBL-fold"/>
    <property type="match status" value="1"/>
</dbReference>
<keyword evidence="3" id="KW-0819">tRNA processing</keyword>
<dbReference type="Gene3D" id="3.60.15.10">
    <property type="entry name" value="Ribonuclease Z/Hydroxyacylglutathione hydrolase-like"/>
    <property type="match status" value="1"/>
</dbReference>
<dbReference type="Proteomes" id="UP001224775">
    <property type="component" value="Unassembled WGS sequence"/>
</dbReference>
<evidence type="ECO:0000313" key="12">
    <source>
        <dbReference type="Proteomes" id="UP001224775"/>
    </source>
</evidence>
<accession>A0AAD9DHF2</accession>
<evidence type="ECO:0000256" key="5">
    <source>
        <dbReference type="ARBA" id="ARBA00022723"/>
    </source>
</evidence>
<proteinExistence type="inferred from homology"/>
<evidence type="ECO:0000256" key="8">
    <source>
        <dbReference type="ARBA" id="ARBA00022833"/>
    </source>
</evidence>
<comment type="caution">
    <text evidence="11">The sequence shown here is derived from an EMBL/GenBank/DDBJ whole genome shotgun (WGS) entry which is preliminary data.</text>
</comment>
<keyword evidence="7 11" id="KW-0378">Hydrolase</keyword>
<dbReference type="InterPro" id="IPR013471">
    <property type="entry name" value="RNase_Z/BN"/>
</dbReference>
<dbReference type="EC" id="3.1.26.11" evidence="11"/>
<dbReference type="Pfam" id="PF00753">
    <property type="entry name" value="Lactamase_B"/>
    <property type="match status" value="1"/>
</dbReference>